<evidence type="ECO:0000259" key="4">
    <source>
        <dbReference type="Pfam" id="PF03496"/>
    </source>
</evidence>
<evidence type="ECO:0000313" key="7">
    <source>
        <dbReference type="Proteomes" id="UP000663845"/>
    </source>
</evidence>
<evidence type="ECO:0000313" key="5">
    <source>
        <dbReference type="EMBL" id="CAF1040348.1"/>
    </source>
</evidence>
<dbReference type="PANTHER" id="PTHR45641:SF19">
    <property type="entry name" value="NEPHROCYSTIN-3"/>
    <property type="match status" value="1"/>
</dbReference>
<dbReference type="InterPro" id="IPR003540">
    <property type="entry name" value="ADP-ribosyltransferase"/>
</dbReference>
<evidence type="ECO:0000256" key="2">
    <source>
        <dbReference type="ARBA" id="ARBA00022803"/>
    </source>
</evidence>
<evidence type="ECO:0000256" key="3">
    <source>
        <dbReference type="SAM" id="MobiDB-lite"/>
    </source>
</evidence>
<evidence type="ECO:0000256" key="1">
    <source>
        <dbReference type="ARBA" id="ARBA00022737"/>
    </source>
</evidence>
<dbReference type="InterPro" id="IPR019734">
    <property type="entry name" value="TPR_rpt"/>
</dbReference>
<dbReference type="GO" id="GO:0005576">
    <property type="term" value="C:extracellular region"/>
    <property type="evidence" value="ECO:0007669"/>
    <property type="project" value="InterPro"/>
</dbReference>
<dbReference type="PANTHER" id="PTHR45641">
    <property type="entry name" value="TETRATRICOPEPTIDE REPEAT PROTEIN (AFU_ORTHOLOGUE AFUA_6G03870)"/>
    <property type="match status" value="1"/>
</dbReference>
<dbReference type="EMBL" id="CAJOAZ010001131">
    <property type="protein sequence ID" value="CAF3769250.1"/>
    <property type="molecule type" value="Genomic_DNA"/>
</dbReference>
<dbReference type="SUPFAM" id="SSF48452">
    <property type="entry name" value="TPR-like"/>
    <property type="match status" value="1"/>
</dbReference>
<dbReference type="SMART" id="SM00028">
    <property type="entry name" value="TPR"/>
    <property type="match status" value="7"/>
</dbReference>
<dbReference type="InterPro" id="IPR011990">
    <property type="entry name" value="TPR-like_helical_dom_sf"/>
</dbReference>
<keyword evidence="2" id="KW-0802">TPR repeat</keyword>
<proteinExistence type="predicted"/>
<sequence>MGNKNNKQIENNSPSPSTNSSLSRRLLNNESIDQFILIWLDHNALENSLDSLRTKTLIHELNNNHCLFFNDVNLFLVEIERLRNNDKQILLIVSGKFADKIPLHNIDIIATIIIFCGNSNGYKHLKETNRKIIDICTEHETLKNSIQRELPSLKLNLFTDRKSNSLRSLIASQNTGIDDSAYYFYMLFTDFLRQIPQRKEAKDTMLDKCKICYRNNKTKLKCIELFGNTYTQDKAIDWYTEDSFVYRLVNLAFRTEDITLWYLFRYYITDLCKQLEDTHKQQNCQSVLKLYRGQTHLPKEELENLKSNKGNLISTNGFFSTSKNIDLAKVFIQDATDTEDYRVALFEIIVDAKNLKNSIFVDIDQYKGISGECEVLFNIGSVFEIESVNYDNNFKAWKIKMKATDEGTDSIKERIQQMKKKFQNGNINLLFGRLLLDMNQYIKAESYFQMMIDVSPSSHPDLPLFYDCLGELNMHTTNWKEAFKNYHSSYEIKKKNIHSDHRNIGVTLNGLGNYYKAIRNNNQALKCYSKVLIFKNDPYNKAITLLNMSAIYVKEKDYDKAYDLCIEARDIIQETSSNASIALIQCYSIMSSIYLAQKDYDKAEDFSTAAYELSGKTLFIDDRHRIVCIKAFANLSCQKNKKQEAIDFCFTCLSFYEQYLTYNHVNVAYLFMIIAELYEDNEIERIEFLEKALNILQENIHLHYDTTANCLKLIGQYYQKQNSLELAMGFYIKCQEIQKKIYFEDHPTLKEIQYLINTIDY</sequence>
<dbReference type="Gene3D" id="3.90.176.10">
    <property type="entry name" value="Toxin ADP-ribosyltransferase, Chain A, domain 1"/>
    <property type="match status" value="1"/>
</dbReference>
<dbReference type="Proteomes" id="UP000663845">
    <property type="component" value="Unassembled WGS sequence"/>
</dbReference>
<organism evidence="5 7">
    <name type="scientific">Adineta steineri</name>
    <dbReference type="NCBI Taxonomy" id="433720"/>
    <lineage>
        <taxon>Eukaryota</taxon>
        <taxon>Metazoa</taxon>
        <taxon>Spiralia</taxon>
        <taxon>Gnathifera</taxon>
        <taxon>Rotifera</taxon>
        <taxon>Eurotatoria</taxon>
        <taxon>Bdelloidea</taxon>
        <taxon>Adinetida</taxon>
        <taxon>Adinetidae</taxon>
        <taxon>Adineta</taxon>
    </lineage>
</organism>
<feature type="compositionally biased region" description="Low complexity" evidence="3">
    <location>
        <begin position="10"/>
        <end position="23"/>
    </location>
</feature>
<feature type="domain" description="ADP ribosyltransferase" evidence="4">
    <location>
        <begin position="220"/>
        <end position="396"/>
    </location>
</feature>
<dbReference type="EMBL" id="CAJNOG010000174">
    <property type="protein sequence ID" value="CAF1040348.1"/>
    <property type="molecule type" value="Genomic_DNA"/>
</dbReference>
<keyword evidence="1" id="KW-0677">Repeat</keyword>
<comment type="caution">
    <text evidence="5">The sequence shown here is derived from an EMBL/GenBank/DDBJ whole genome shotgun (WGS) entry which is preliminary data.</text>
</comment>
<dbReference type="Pfam" id="PF13424">
    <property type="entry name" value="TPR_12"/>
    <property type="match status" value="1"/>
</dbReference>
<feature type="region of interest" description="Disordered" evidence="3">
    <location>
        <begin position="1"/>
        <end position="23"/>
    </location>
</feature>
<dbReference type="SUPFAM" id="SSF56399">
    <property type="entry name" value="ADP-ribosylation"/>
    <property type="match status" value="1"/>
</dbReference>
<protein>
    <recommendedName>
        <fullName evidence="4">ADP ribosyltransferase domain-containing protein</fullName>
    </recommendedName>
</protein>
<dbReference type="AlphaFoldDB" id="A0A814JK16"/>
<dbReference type="Proteomes" id="UP000663844">
    <property type="component" value="Unassembled WGS sequence"/>
</dbReference>
<dbReference type="PROSITE" id="PS51996">
    <property type="entry name" value="TR_MART"/>
    <property type="match status" value="1"/>
</dbReference>
<accession>A0A814JK16</accession>
<dbReference type="Pfam" id="PF03496">
    <property type="entry name" value="ADPrib_exo_Tox"/>
    <property type="match status" value="1"/>
</dbReference>
<name>A0A814JK16_9BILA</name>
<dbReference type="Gene3D" id="1.25.40.10">
    <property type="entry name" value="Tetratricopeptide repeat domain"/>
    <property type="match status" value="2"/>
</dbReference>
<evidence type="ECO:0000313" key="6">
    <source>
        <dbReference type="EMBL" id="CAF3769250.1"/>
    </source>
</evidence>
<reference evidence="5" key="1">
    <citation type="submission" date="2021-02" db="EMBL/GenBank/DDBJ databases">
        <authorList>
            <person name="Nowell W R."/>
        </authorList>
    </citation>
    <scope>NUCLEOTIDE SEQUENCE</scope>
</reference>
<gene>
    <name evidence="5" type="ORF">JYZ213_LOCUS18103</name>
    <name evidence="6" type="ORF">OXD698_LOCUS16490</name>
</gene>